<dbReference type="AlphaFoldDB" id="A0A2N3I7D4"/>
<dbReference type="EMBL" id="NKXO01000051">
    <property type="protein sequence ID" value="PKQ66205.1"/>
    <property type="molecule type" value="Genomic_DNA"/>
</dbReference>
<keyword evidence="1" id="KW-1133">Transmembrane helix</keyword>
<reference evidence="2 3" key="1">
    <citation type="submission" date="2017-06" db="EMBL/GenBank/DDBJ databases">
        <title>Raineya orbicola gen. nov., sp. nov. a slightly thermophilic bacterium of the phylum Bacteroidetes and the description of Raineyaceae fam. nov.</title>
        <authorList>
            <person name="Albuquerque L."/>
            <person name="Polonia A.R.M."/>
            <person name="Barroso C."/>
            <person name="Froufe H.J.C."/>
            <person name="Lage O."/>
            <person name="Lobo-Da-Cunha A."/>
            <person name="Egas C."/>
            <person name="Da Costa M.S."/>
        </authorList>
    </citation>
    <scope>NUCLEOTIDE SEQUENCE [LARGE SCALE GENOMIC DNA]</scope>
    <source>
        <strain evidence="2 3">SPSPC-11</strain>
    </source>
</reference>
<comment type="caution">
    <text evidence="2">The sequence shown here is derived from an EMBL/GenBank/DDBJ whole genome shotgun (WGS) entry which is preliminary data.</text>
</comment>
<evidence type="ECO:0000313" key="2">
    <source>
        <dbReference type="EMBL" id="PKQ66205.1"/>
    </source>
</evidence>
<protein>
    <submittedName>
        <fullName evidence="2">Uncharacterized protein</fullName>
    </submittedName>
</protein>
<keyword evidence="1" id="KW-0472">Membrane</keyword>
<gene>
    <name evidence="2" type="ORF">Rain11_2443</name>
</gene>
<feature type="transmembrane region" description="Helical" evidence="1">
    <location>
        <begin position="6"/>
        <end position="27"/>
    </location>
</feature>
<keyword evidence="3" id="KW-1185">Reference proteome</keyword>
<keyword evidence="1" id="KW-0812">Transmembrane</keyword>
<evidence type="ECO:0000256" key="1">
    <source>
        <dbReference type="SAM" id="Phobius"/>
    </source>
</evidence>
<dbReference type="RefSeq" id="WP_101359702.1">
    <property type="nucleotide sequence ID" value="NZ_NKXO01000051.1"/>
</dbReference>
<sequence length="140" mass="16390">MAWKERLFLVSIIIGLIVALFFTIDAYENRILKEEFRVVDGKKIKKKYTKQEILEMIKSLPDYQGDSLTIFEDGTIRSSIPELDGGLNYAQTDKATRKYLEDIARNEHLPFAFVVYKHVLPYYINEHIKKKKTDTISKNN</sequence>
<organism evidence="2 3">
    <name type="scientific">Raineya orbicola</name>
    <dbReference type="NCBI Taxonomy" id="2016530"/>
    <lineage>
        <taxon>Bacteria</taxon>
        <taxon>Pseudomonadati</taxon>
        <taxon>Bacteroidota</taxon>
        <taxon>Cytophagia</taxon>
        <taxon>Cytophagales</taxon>
        <taxon>Raineyaceae</taxon>
        <taxon>Raineya</taxon>
    </lineage>
</organism>
<name>A0A2N3I7D4_9BACT</name>
<proteinExistence type="predicted"/>
<accession>A0A2N3I7D4</accession>
<evidence type="ECO:0000313" key="3">
    <source>
        <dbReference type="Proteomes" id="UP000233387"/>
    </source>
</evidence>
<dbReference type="Proteomes" id="UP000233387">
    <property type="component" value="Unassembled WGS sequence"/>
</dbReference>